<keyword evidence="2" id="KW-1185">Reference proteome</keyword>
<evidence type="ECO:0000313" key="2">
    <source>
        <dbReference type="Proteomes" id="UP000000304"/>
    </source>
</evidence>
<sequence length="70" mass="7901">MLDTNKSNPLSVRIPRRPSRALKIGANGAPSMPPIRNIETTADIIMVIWESPSRDEYRTRADSIIHDLMN</sequence>
<dbReference type="HOGENOM" id="CLU_2760539_0_0_1"/>
<reference evidence="1 2" key="1">
    <citation type="journal article" date="2007" name="Nature">
        <title>Evolution of genes and genomes on the Drosophila phylogeny.</title>
        <authorList>
            <consortium name="Drosophila 12 Genomes Consortium"/>
            <person name="Clark A.G."/>
            <person name="Eisen M.B."/>
            <person name="Smith D.R."/>
            <person name="Bergman C.M."/>
            <person name="Oliver B."/>
            <person name="Markow T.A."/>
            <person name="Kaufman T.C."/>
            <person name="Kellis M."/>
            <person name="Gelbart W."/>
            <person name="Iyer V.N."/>
            <person name="Pollard D.A."/>
            <person name="Sackton T.B."/>
            <person name="Larracuente A.M."/>
            <person name="Singh N.D."/>
            <person name="Abad J.P."/>
            <person name="Abt D.N."/>
            <person name="Adryan B."/>
            <person name="Aguade M."/>
            <person name="Akashi H."/>
            <person name="Anderson W.W."/>
            <person name="Aquadro C.F."/>
            <person name="Ardell D.H."/>
            <person name="Arguello R."/>
            <person name="Artieri C.G."/>
            <person name="Barbash D.A."/>
            <person name="Barker D."/>
            <person name="Barsanti P."/>
            <person name="Batterham P."/>
            <person name="Batzoglou S."/>
            <person name="Begun D."/>
            <person name="Bhutkar A."/>
            <person name="Blanco E."/>
            <person name="Bosak S.A."/>
            <person name="Bradley R.K."/>
            <person name="Brand A.D."/>
            <person name="Brent M.R."/>
            <person name="Brooks A.N."/>
            <person name="Brown R.H."/>
            <person name="Butlin R.K."/>
            <person name="Caggese C."/>
            <person name="Calvi B.R."/>
            <person name="Bernardo de Carvalho A."/>
            <person name="Caspi A."/>
            <person name="Castrezana S."/>
            <person name="Celniker S.E."/>
            <person name="Chang J.L."/>
            <person name="Chapple C."/>
            <person name="Chatterji S."/>
            <person name="Chinwalla A."/>
            <person name="Civetta A."/>
            <person name="Clifton S.W."/>
            <person name="Comeron J.M."/>
            <person name="Costello J.C."/>
            <person name="Coyne J.A."/>
            <person name="Daub J."/>
            <person name="David R.G."/>
            <person name="Delcher A.L."/>
            <person name="Delehaunty K."/>
            <person name="Do C.B."/>
            <person name="Ebling H."/>
            <person name="Edwards K."/>
            <person name="Eickbush T."/>
            <person name="Evans J.D."/>
            <person name="Filipski A."/>
            <person name="Findeiss S."/>
            <person name="Freyhult E."/>
            <person name="Fulton L."/>
            <person name="Fulton R."/>
            <person name="Garcia A.C."/>
            <person name="Gardiner A."/>
            <person name="Garfield D.A."/>
            <person name="Garvin B.E."/>
            <person name="Gibson G."/>
            <person name="Gilbert D."/>
            <person name="Gnerre S."/>
            <person name="Godfrey J."/>
            <person name="Good R."/>
            <person name="Gotea V."/>
            <person name="Gravely B."/>
            <person name="Greenberg A.J."/>
            <person name="Griffiths-Jones S."/>
            <person name="Gross S."/>
            <person name="Guigo R."/>
            <person name="Gustafson E.A."/>
            <person name="Haerty W."/>
            <person name="Hahn M.W."/>
            <person name="Halligan D.L."/>
            <person name="Halpern A.L."/>
            <person name="Halter G.M."/>
            <person name="Han M.V."/>
            <person name="Heger A."/>
            <person name="Hillier L."/>
            <person name="Hinrichs A.S."/>
            <person name="Holmes I."/>
            <person name="Hoskins R.A."/>
            <person name="Hubisz M.J."/>
            <person name="Hultmark D."/>
            <person name="Huntley M.A."/>
            <person name="Jaffe D.B."/>
            <person name="Jagadeeshan S."/>
            <person name="Jeck W.R."/>
            <person name="Johnson J."/>
            <person name="Jones C.D."/>
            <person name="Jordan W.C."/>
            <person name="Karpen G.H."/>
            <person name="Kataoka E."/>
            <person name="Keightley P.D."/>
            <person name="Kheradpour P."/>
            <person name="Kirkness E.F."/>
            <person name="Koerich L.B."/>
            <person name="Kristiansen K."/>
            <person name="Kudrna D."/>
            <person name="Kulathinal R.J."/>
            <person name="Kumar S."/>
            <person name="Kwok R."/>
            <person name="Lander E."/>
            <person name="Langley C.H."/>
            <person name="Lapoint R."/>
            <person name="Lazzaro B.P."/>
            <person name="Lee S.J."/>
            <person name="Levesque L."/>
            <person name="Li R."/>
            <person name="Lin C.F."/>
            <person name="Lin M.F."/>
            <person name="Lindblad-Toh K."/>
            <person name="Llopart A."/>
            <person name="Long M."/>
            <person name="Low L."/>
            <person name="Lozovsky E."/>
            <person name="Lu J."/>
            <person name="Luo M."/>
            <person name="Machado C.A."/>
            <person name="Makalowski W."/>
            <person name="Marzo M."/>
            <person name="Matsuda M."/>
            <person name="Matzkin L."/>
            <person name="McAllister B."/>
            <person name="McBride C.S."/>
            <person name="McKernan B."/>
            <person name="McKernan K."/>
            <person name="Mendez-Lago M."/>
            <person name="Minx P."/>
            <person name="Mollenhauer M.U."/>
            <person name="Montooth K."/>
            <person name="Mount S.M."/>
            <person name="Mu X."/>
            <person name="Myers E."/>
            <person name="Negre B."/>
            <person name="Newfeld S."/>
            <person name="Nielsen R."/>
            <person name="Noor M.A."/>
            <person name="O'Grady P."/>
            <person name="Pachter L."/>
            <person name="Papaceit M."/>
            <person name="Parisi M.J."/>
            <person name="Parisi M."/>
            <person name="Parts L."/>
            <person name="Pedersen J.S."/>
            <person name="Pesole G."/>
            <person name="Phillippy A.M."/>
            <person name="Ponting C.P."/>
            <person name="Pop M."/>
            <person name="Porcelli D."/>
            <person name="Powell J.R."/>
            <person name="Prohaska S."/>
            <person name="Pruitt K."/>
            <person name="Puig M."/>
            <person name="Quesneville H."/>
            <person name="Ram K.R."/>
            <person name="Rand D."/>
            <person name="Rasmussen M.D."/>
            <person name="Reed L.K."/>
            <person name="Reenan R."/>
            <person name="Reily A."/>
            <person name="Remington K.A."/>
            <person name="Rieger T.T."/>
            <person name="Ritchie M.G."/>
            <person name="Robin C."/>
            <person name="Rogers Y.H."/>
            <person name="Rohde C."/>
            <person name="Rozas J."/>
            <person name="Rubenfield M.J."/>
            <person name="Ruiz A."/>
            <person name="Russo S."/>
            <person name="Salzberg S.L."/>
            <person name="Sanchez-Gracia A."/>
            <person name="Saranga D.J."/>
            <person name="Sato H."/>
            <person name="Schaeffer S.W."/>
            <person name="Schatz M.C."/>
            <person name="Schlenke T."/>
            <person name="Schwartz R."/>
            <person name="Segarra C."/>
            <person name="Singh R.S."/>
            <person name="Sirot L."/>
            <person name="Sirota M."/>
            <person name="Sisneros N.B."/>
            <person name="Smith C.D."/>
            <person name="Smith T.F."/>
            <person name="Spieth J."/>
            <person name="Stage D.E."/>
            <person name="Stark A."/>
            <person name="Stephan W."/>
            <person name="Strausberg R.L."/>
            <person name="Strempel S."/>
            <person name="Sturgill D."/>
            <person name="Sutton G."/>
            <person name="Sutton G.G."/>
            <person name="Tao W."/>
            <person name="Teichmann S."/>
            <person name="Tobari Y.N."/>
            <person name="Tomimura Y."/>
            <person name="Tsolas J.M."/>
            <person name="Valente V.L."/>
            <person name="Venter E."/>
            <person name="Venter J.C."/>
            <person name="Vicario S."/>
            <person name="Vieira F.G."/>
            <person name="Vilella A.J."/>
            <person name="Villasante A."/>
            <person name="Walenz B."/>
            <person name="Wang J."/>
            <person name="Wasserman M."/>
            <person name="Watts T."/>
            <person name="Wilson D."/>
            <person name="Wilson R.K."/>
            <person name="Wing R.A."/>
            <person name="Wolfner M.F."/>
            <person name="Wong A."/>
            <person name="Wong G.K."/>
            <person name="Wu C.I."/>
            <person name="Wu G."/>
            <person name="Yamamoto D."/>
            <person name="Yang H.P."/>
            <person name="Yang S.P."/>
            <person name="Yorke J.A."/>
            <person name="Yoshida K."/>
            <person name="Zdobnov E."/>
            <person name="Zhang P."/>
            <person name="Zhang Y."/>
            <person name="Zimin A.V."/>
            <person name="Baldwin J."/>
            <person name="Abdouelleil A."/>
            <person name="Abdulkadir J."/>
            <person name="Abebe A."/>
            <person name="Abera B."/>
            <person name="Abreu J."/>
            <person name="Acer S.C."/>
            <person name="Aftuck L."/>
            <person name="Alexander A."/>
            <person name="An P."/>
            <person name="Anderson E."/>
            <person name="Anderson S."/>
            <person name="Arachi H."/>
            <person name="Azer M."/>
            <person name="Bachantsang P."/>
            <person name="Barry A."/>
            <person name="Bayul T."/>
            <person name="Berlin A."/>
            <person name="Bessette D."/>
            <person name="Bloom T."/>
            <person name="Blye J."/>
            <person name="Boguslavskiy L."/>
            <person name="Bonnet C."/>
            <person name="Boukhgalter B."/>
            <person name="Bourzgui I."/>
            <person name="Brown A."/>
            <person name="Cahill P."/>
            <person name="Channer S."/>
            <person name="Cheshatsang Y."/>
            <person name="Chuda L."/>
            <person name="Citroen M."/>
            <person name="Collymore A."/>
            <person name="Cooke P."/>
            <person name="Costello M."/>
            <person name="D'Aco K."/>
            <person name="Daza R."/>
            <person name="De Haan G."/>
            <person name="DeGray S."/>
            <person name="DeMaso C."/>
            <person name="Dhargay N."/>
            <person name="Dooley K."/>
            <person name="Dooley E."/>
            <person name="Doricent M."/>
            <person name="Dorje P."/>
            <person name="Dorjee K."/>
            <person name="Dupes A."/>
            <person name="Elong R."/>
            <person name="Falk J."/>
            <person name="Farina A."/>
            <person name="Faro S."/>
            <person name="Ferguson D."/>
            <person name="Fisher S."/>
            <person name="Foley C.D."/>
            <person name="Franke A."/>
            <person name="Friedrich D."/>
            <person name="Gadbois L."/>
            <person name="Gearin G."/>
            <person name="Gearin C.R."/>
            <person name="Giannoukos G."/>
            <person name="Goode T."/>
            <person name="Graham J."/>
            <person name="Grandbois E."/>
            <person name="Grewal S."/>
            <person name="Gyaltsen K."/>
            <person name="Hafez N."/>
            <person name="Hagos B."/>
            <person name="Hall J."/>
            <person name="Henson C."/>
            <person name="Hollinger A."/>
            <person name="Honan T."/>
            <person name="Huard M.D."/>
            <person name="Hughes L."/>
            <person name="Hurhula B."/>
            <person name="Husby M.E."/>
            <person name="Kamat A."/>
            <person name="Kanga B."/>
            <person name="Kashin S."/>
            <person name="Khazanovich D."/>
            <person name="Kisner P."/>
            <person name="Lance K."/>
            <person name="Lara M."/>
            <person name="Lee W."/>
            <person name="Lennon N."/>
            <person name="Letendre F."/>
            <person name="LeVine R."/>
            <person name="Lipovsky A."/>
            <person name="Liu X."/>
            <person name="Liu J."/>
            <person name="Liu S."/>
            <person name="Lokyitsang T."/>
            <person name="Lokyitsang Y."/>
            <person name="Lubonja R."/>
            <person name="Lui A."/>
            <person name="MacDonald P."/>
            <person name="Magnisalis V."/>
            <person name="Maru K."/>
            <person name="Matthews C."/>
            <person name="McCusker W."/>
            <person name="McDonough S."/>
            <person name="Mehta T."/>
            <person name="Meldrim J."/>
            <person name="Meneus L."/>
            <person name="Mihai O."/>
            <person name="Mihalev A."/>
            <person name="Mihova T."/>
            <person name="Mittelman R."/>
            <person name="Mlenga V."/>
            <person name="Montmayeur A."/>
            <person name="Mulrain L."/>
            <person name="Navidi A."/>
            <person name="Naylor J."/>
            <person name="Negash T."/>
            <person name="Nguyen T."/>
            <person name="Nguyen N."/>
            <person name="Nicol R."/>
            <person name="Norbu C."/>
            <person name="Norbu N."/>
            <person name="Novod N."/>
            <person name="O'Neill B."/>
            <person name="Osman S."/>
            <person name="Markiewicz E."/>
            <person name="Oyono O.L."/>
            <person name="Patti C."/>
            <person name="Phunkhang P."/>
            <person name="Pierre F."/>
            <person name="Priest M."/>
            <person name="Raghuraman S."/>
            <person name="Rege F."/>
            <person name="Reyes R."/>
            <person name="Rise C."/>
            <person name="Rogov P."/>
            <person name="Ross K."/>
            <person name="Ryan E."/>
            <person name="Settipalli S."/>
            <person name="Shea T."/>
            <person name="Sherpa N."/>
            <person name="Shi L."/>
            <person name="Shih D."/>
            <person name="Sparrow T."/>
            <person name="Spaulding J."/>
            <person name="Stalker J."/>
            <person name="Stange-Thomann N."/>
            <person name="Stavropoulos S."/>
            <person name="Stone C."/>
            <person name="Strader C."/>
            <person name="Tesfaye S."/>
            <person name="Thomson T."/>
            <person name="Thoulutsang Y."/>
            <person name="Thoulutsang D."/>
            <person name="Topham K."/>
            <person name="Topping I."/>
            <person name="Tsamla T."/>
            <person name="Vassiliev H."/>
            <person name="Vo A."/>
            <person name="Wangchuk T."/>
            <person name="Wangdi T."/>
            <person name="Weiand M."/>
            <person name="Wilkinson J."/>
            <person name="Wilson A."/>
            <person name="Yadav S."/>
            <person name="Young G."/>
            <person name="Yu Q."/>
            <person name="Zembek L."/>
            <person name="Zhong D."/>
            <person name="Zimmer A."/>
            <person name="Zwirko Z."/>
            <person name="Jaffe D.B."/>
            <person name="Alvarez P."/>
            <person name="Brockman W."/>
            <person name="Butler J."/>
            <person name="Chin C."/>
            <person name="Gnerre S."/>
            <person name="Grabherr M."/>
            <person name="Kleber M."/>
            <person name="Mauceli E."/>
            <person name="MacCallum I."/>
        </authorList>
    </citation>
    <scope>NUCLEOTIDE SEQUENCE [LARGE SCALE GENOMIC DNA]</scope>
    <source>
        <strain evidence="2">white501</strain>
    </source>
</reference>
<dbReference type="AlphaFoldDB" id="B4NS77"/>
<protein>
    <submittedName>
        <fullName evidence="1">GD15293</fullName>
    </submittedName>
</protein>
<proteinExistence type="predicted"/>
<organism evidence="1 2">
    <name type="scientific">Drosophila simulans</name>
    <name type="common">Fruit fly</name>
    <dbReference type="NCBI Taxonomy" id="7240"/>
    <lineage>
        <taxon>Eukaryota</taxon>
        <taxon>Metazoa</taxon>
        <taxon>Ecdysozoa</taxon>
        <taxon>Arthropoda</taxon>
        <taxon>Hexapoda</taxon>
        <taxon>Insecta</taxon>
        <taxon>Pterygota</taxon>
        <taxon>Neoptera</taxon>
        <taxon>Endopterygota</taxon>
        <taxon>Diptera</taxon>
        <taxon>Brachycera</taxon>
        <taxon>Muscomorpha</taxon>
        <taxon>Ephydroidea</taxon>
        <taxon>Drosophilidae</taxon>
        <taxon>Drosophila</taxon>
        <taxon>Sophophora</taxon>
    </lineage>
</organism>
<evidence type="ECO:0000313" key="1">
    <source>
        <dbReference type="EMBL" id="EDX15455.1"/>
    </source>
</evidence>
<name>B4NS77_DROSI</name>
<dbReference type="Proteomes" id="UP000000304">
    <property type="component" value="Unassembled WGS sequence"/>
</dbReference>
<accession>B4NS77</accession>
<gene>
    <name evidence="1" type="primary">Dsim\GD15293</name>
    <name evidence="1" type="ORF">Dsim_GD15293</name>
</gene>
<dbReference type="EMBL" id="CH981968">
    <property type="protein sequence ID" value="EDX15455.1"/>
    <property type="molecule type" value="Genomic_DNA"/>
</dbReference>